<dbReference type="SUPFAM" id="SSF144091">
    <property type="entry name" value="Rhomboid-like"/>
    <property type="match status" value="1"/>
</dbReference>
<evidence type="ECO:0000259" key="7">
    <source>
        <dbReference type="Pfam" id="PF01694"/>
    </source>
</evidence>
<feature type="transmembrane region" description="Helical" evidence="6">
    <location>
        <begin position="76"/>
        <end position="99"/>
    </location>
</feature>
<keyword evidence="8" id="KW-0645">Protease</keyword>
<feature type="transmembrane region" description="Helical" evidence="6">
    <location>
        <begin position="138"/>
        <end position="158"/>
    </location>
</feature>
<dbReference type="Proteomes" id="UP000590740">
    <property type="component" value="Unassembled WGS sequence"/>
</dbReference>
<sequence length="329" mass="36494">MSLYDRDYMREDAPGSESRTASGPTAFHVILGINIAVFVLQYVFETGWMRDPMTGAAMPIGGVSLDELAHGNVWTLFSYMFVHGGVGHFMLNMMLLWFAGRGVQQLFGSFHFTMIYLVSGIAGAAAEMAVNGLLEGDTSTTLIGASASDFGLLMALAVRQPGEKITAFIYFIIPIQIRLWTLAKGLFILQLVFGLASVLFHVLPEGMKIAYFAHLGGAALGWFYARSLGYGSRPMSYASQWQPVPYQQQQRKPAMARSTASRPPSELDVDTVPLPRRRPQKTLEELMEEDVNPLLDKISRYGKDSLTPEEQRKLEHSSNELKRRQSGDA</sequence>
<dbReference type="PANTHER" id="PTHR43731:SF26">
    <property type="entry name" value="RHOMBOID-LIKE PROTEIN 10, CHLOROPLASTIC"/>
    <property type="match status" value="1"/>
</dbReference>
<dbReference type="GO" id="GO:0016020">
    <property type="term" value="C:membrane"/>
    <property type="evidence" value="ECO:0007669"/>
    <property type="project" value="UniProtKB-SubCell"/>
</dbReference>
<dbReference type="InterPro" id="IPR035952">
    <property type="entry name" value="Rhomboid-like_sf"/>
</dbReference>
<dbReference type="Pfam" id="PF01694">
    <property type="entry name" value="Rhomboid"/>
    <property type="match status" value="1"/>
</dbReference>
<dbReference type="Gene3D" id="1.20.1540.10">
    <property type="entry name" value="Rhomboid-like"/>
    <property type="match status" value="1"/>
</dbReference>
<keyword evidence="8" id="KW-0378">Hydrolase</keyword>
<reference evidence="8 9" key="1">
    <citation type="submission" date="2020-08" db="EMBL/GenBank/DDBJ databases">
        <title>Genomic Encyclopedia of Type Strains, Phase IV (KMG-IV): sequencing the most valuable type-strain genomes for metagenomic binning, comparative biology and taxonomic classification.</title>
        <authorList>
            <person name="Goeker M."/>
        </authorList>
    </citation>
    <scope>NUCLEOTIDE SEQUENCE [LARGE SCALE GENOMIC DNA]</scope>
    <source>
        <strain evidence="8 9">DSM 12252</strain>
    </source>
</reference>
<dbReference type="InterPro" id="IPR022764">
    <property type="entry name" value="Peptidase_S54_rhomboid_dom"/>
</dbReference>
<dbReference type="GO" id="GO:0006508">
    <property type="term" value="P:proteolysis"/>
    <property type="evidence" value="ECO:0007669"/>
    <property type="project" value="UniProtKB-KW"/>
</dbReference>
<keyword evidence="2 6" id="KW-0812">Transmembrane</keyword>
<dbReference type="AlphaFoldDB" id="A0A7W7Y998"/>
<feature type="transmembrane region" description="Helical" evidence="6">
    <location>
        <begin position="106"/>
        <end position="126"/>
    </location>
</feature>
<proteinExistence type="predicted"/>
<dbReference type="InterPro" id="IPR050925">
    <property type="entry name" value="Rhomboid_protease_S54"/>
</dbReference>
<name>A0A7W7Y998_9BACT</name>
<organism evidence="8 9">
    <name type="scientific">Prosthecobacter vanneervenii</name>
    <dbReference type="NCBI Taxonomy" id="48466"/>
    <lineage>
        <taxon>Bacteria</taxon>
        <taxon>Pseudomonadati</taxon>
        <taxon>Verrucomicrobiota</taxon>
        <taxon>Verrucomicrobiia</taxon>
        <taxon>Verrucomicrobiales</taxon>
        <taxon>Verrucomicrobiaceae</taxon>
        <taxon>Prosthecobacter</taxon>
    </lineage>
</organism>
<evidence type="ECO:0000313" key="8">
    <source>
        <dbReference type="EMBL" id="MBB5031650.1"/>
    </source>
</evidence>
<feature type="domain" description="Peptidase S54 rhomboid" evidence="7">
    <location>
        <begin position="71"/>
        <end position="227"/>
    </location>
</feature>
<accession>A0A7W7Y998</accession>
<feature type="compositionally biased region" description="Basic and acidic residues" evidence="5">
    <location>
        <begin position="309"/>
        <end position="329"/>
    </location>
</feature>
<keyword evidence="4 6" id="KW-0472">Membrane</keyword>
<evidence type="ECO:0000313" key="9">
    <source>
        <dbReference type="Proteomes" id="UP000590740"/>
    </source>
</evidence>
<evidence type="ECO:0000256" key="2">
    <source>
        <dbReference type="ARBA" id="ARBA00022692"/>
    </source>
</evidence>
<keyword evidence="3 6" id="KW-1133">Transmembrane helix</keyword>
<dbReference type="PANTHER" id="PTHR43731">
    <property type="entry name" value="RHOMBOID PROTEASE"/>
    <property type="match status" value="1"/>
</dbReference>
<keyword evidence="9" id="KW-1185">Reference proteome</keyword>
<gene>
    <name evidence="8" type="ORF">HNQ65_001218</name>
</gene>
<feature type="transmembrane region" description="Helical" evidence="6">
    <location>
        <begin position="26"/>
        <end position="44"/>
    </location>
</feature>
<feature type="region of interest" description="Disordered" evidence="5">
    <location>
        <begin position="248"/>
        <end position="329"/>
    </location>
</feature>
<evidence type="ECO:0000256" key="6">
    <source>
        <dbReference type="SAM" id="Phobius"/>
    </source>
</evidence>
<protein>
    <submittedName>
        <fullName evidence="8">Membrane associated rhomboid family serine protease</fullName>
    </submittedName>
</protein>
<evidence type="ECO:0000256" key="5">
    <source>
        <dbReference type="SAM" id="MobiDB-lite"/>
    </source>
</evidence>
<evidence type="ECO:0000256" key="3">
    <source>
        <dbReference type="ARBA" id="ARBA00022989"/>
    </source>
</evidence>
<comment type="subcellular location">
    <subcellularLocation>
        <location evidence="1">Membrane</location>
        <topology evidence="1">Multi-pass membrane protein</topology>
    </subcellularLocation>
</comment>
<dbReference type="GO" id="GO:0004252">
    <property type="term" value="F:serine-type endopeptidase activity"/>
    <property type="evidence" value="ECO:0007669"/>
    <property type="project" value="InterPro"/>
</dbReference>
<comment type="caution">
    <text evidence="8">The sequence shown here is derived from an EMBL/GenBank/DDBJ whole genome shotgun (WGS) entry which is preliminary data.</text>
</comment>
<evidence type="ECO:0000256" key="4">
    <source>
        <dbReference type="ARBA" id="ARBA00023136"/>
    </source>
</evidence>
<feature type="transmembrane region" description="Helical" evidence="6">
    <location>
        <begin position="179"/>
        <end position="203"/>
    </location>
</feature>
<dbReference type="RefSeq" id="WP_184338587.1">
    <property type="nucleotide sequence ID" value="NZ_JACHIG010000002.1"/>
</dbReference>
<feature type="transmembrane region" description="Helical" evidence="6">
    <location>
        <begin position="209"/>
        <end position="225"/>
    </location>
</feature>
<evidence type="ECO:0000256" key="1">
    <source>
        <dbReference type="ARBA" id="ARBA00004141"/>
    </source>
</evidence>
<dbReference type="EMBL" id="JACHIG010000002">
    <property type="protein sequence ID" value="MBB5031650.1"/>
    <property type="molecule type" value="Genomic_DNA"/>
</dbReference>